<feature type="compositionally biased region" description="Low complexity" evidence="1">
    <location>
        <begin position="106"/>
        <end position="126"/>
    </location>
</feature>
<keyword evidence="2" id="KW-0238">DNA-binding</keyword>
<accession>A0AAX6GJG8</accession>
<evidence type="ECO:0000313" key="2">
    <source>
        <dbReference type="EMBL" id="KAJ6828455.1"/>
    </source>
</evidence>
<evidence type="ECO:0000256" key="1">
    <source>
        <dbReference type="SAM" id="MobiDB-lite"/>
    </source>
</evidence>
<feature type="compositionally biased region" description="Low complexity" evidence="1">
    <location>
        <begin position="27"/>
        <end position="37"/>
    </location>
</feature>
<feature type="compositionally biased region" description="Basic and acidic residues" evidence="1">
    <location>
        <begin position="1"/>
        <end position="11"/>
    </location>
</feature>
<gene>
    <name evidence="2" type="ORF">M6B38_363545</name>
</gene>
<dbReference type="Proteomes" id="UP001140949">
    <property type="component" value="Unassembled WGS sequence"/>
</dbReference>
<comment type="caution">
    <text evidence="2">The sequence shown here is derived from an EMBL/GenBank/DDBJ whole genome shotgun (WGS) entry which is preliminary data.</text>
</comment>
<feature type="compositionally biased region" description="Basic residues" evidence="1">
    <location>
        <begin position="141"/>
        <end position="160"/>
    </location>
</feature>
<evidence type="ECO:0000313" key="3">
    <source>
        <dbReference type="Proteomes" id="UP001140949"/>
    </source>
</evidence>
<name>A0AAX6GJG8_IRIPA</name>
<dbReference type="AlphaFoldDB" id="A0AAX6GJG8"/>
<keyword evidence="2" id="KW-0371">Homeobox</keyword>
<dbReference type="GO" id="GO:0003677">
    <property type="term" value="F:DNA binding"/>
    <property type="evidence" value="ECO:0007669"/>
    <property type="project" value="UniProtKB-KW"/>
</dbReference>
<reference evidence="2" key="1">
    <citation type="journal article" date="2023" name="GigaByte">
        <title>Genome assembly of the bearded iris, Iris pallida Lam.</title>
        <authorList>
            <person name="Bruccoleri R.E."/>
            <person name="Oakeley E.J."/>
            <person name="Faust A.M.E."/>
            <person name="Altorfer M."/>
            <person name="Dessus-Babus S."/>
            <person name="Burckhardt D."/>
            <person name="Oertli M."/>
            <person name="Naumann U."/>
            <person name="Petersen F."/>
            <person name="Wong J."/>
        </authorList>
    </citation>
    <scope>NUCLEOTIDE SEQUENCE</scope>
    <source>
        <strain evidence="2">GSM-AAB239-AS_SAM_17_03QT</strain>
    </source>
</reference>
<proteinExistence type="predicted"/>
<feature type="region of interest" description="Disordered" evidence="1">
    <location>
        <begin position="97"/>
        <end position="236"/>
    </location>
</feature>
<feature type="compositionally biased region" description="Basic and acidic residues" evidence="1">
    <location>
        <begin position="186"/>
        <end position="203"/>
    </location>
</feature>
<sequence>MEYRSRSHQQEEDGMGYNNPSLPPQPAAAAGAAAAPPMRGVSAFSKPSAPTPAAHSNILLSPPRSAFPLPLPLRNGMDSVVNATISAGSAAAEVVHRRGSPPDPLLIPTTTTATISPPGTCTATATAGGGQVQGMPPQPRGQRRRARAGRVRRVHGRRRVGQRDEVRGLRLPQELPPQGDGRRRRLGDGRGDGGRELLPEGPDRAGPSPAPPSAPFRRWTPQPPPPPRPPQRHERP</sequence>
<organism evidence="2 3">
    <name type="scientific">Iris pallida</name>
    <name type="common">Sweet iris</name>
    <dbReference type="NCBI Taxonomy" id="29817"/>
    <lineage>
        <taxon>Eukaryota</taxon>
        <taxon>Viridiplantae</taxon>
        <taxon>Streptophyta</taxon>
        <taxon>Embryophyta</taxon>
        <taxon>Tracheophyta</taxon>
        <taxon>Spermatophyta</taxon>
        <taxon>Magnoliopsida</taxon>
        <taxon>Liliopsida</taxon>
        <taxon>Asparagales</taxon>
        <taxon>Iridaceae</taxon>
        <taxon>Iridoideae</taxon>
        <taxon>Irideae</taxon>
        <taxon>Iris</taxon>
    </lineage>
</organism>
<keyword evidence="3" id="KW-1185">Reference proteome</keyword>
<protein>
    <submittedName>
        <fullName evidence="2">ZF-HD homeobox protein</fullName>
    </submittedName>
</protein>
<dbReference type="EMBL" id="JANAVB010019219">
    <property type="protein sequence ID" value="KAJ6828455.1"/>
    <property type="molecule type" value="Genomic_DNA"/>
</dbReference>
<feature type="region of interest" description="Disordered" evidence="1">
    <location>
        <begin position="1"/>
        <end position="62"/>
    </location>
</feature>
<reference evidence="2" key="2">
    <citation type="submission" date="2023-04" db="EMBL/GenBank/DDBJ databases">
        <authorList>
            <person name="Bruccoleri R.E."/>
            <person name="Oakeley E.J."/>
            <person name="Faust A.-M."/>
            <person name="Dessus-Babus S."/>
            <person name="Altorfer M."/>
            <person name="Burckhardt D."/>
            <person name="Oertli M."/>
            <person name="Naumann U."/>
            <person name="Petersen F."/>
            <person name="Wong J."/>
        </authorList>
    </citation>
    <scope>NUCLEOTIDE SEQUENCE</scope>
    <source>
        <strain evidence="2">GSM-AAB239-AS_SAM_17_03QT</strain>
        <tissue evidence="2">Leaf</tissue>
    </source>
</reference>